<reference evidence="2 3" key="1">
    <citation type="submission" date="2016-06" db="EMBL/GenBank/DDBJ databases">
        <title>Living apart together: crosstalk between the core and supernumerary genomes in a fungal plant pathogen.</title>
        <authorList>
            <person name="Vanheule A."/>
            <person name="Audenaert K."/>
            <person name="Warris S."/>
            <person name="Van De Geest H."/>
            <person name="Schijlen E."/>
            <person name="Hofte M."/>
            <person name="De Saeger S."/>
            <person name="Haesaert G."/>
            <person name="Waalwijk C."/>
            <person name="Van Der Lee T."/>
        </authorList>
    </citation>
    <scope>NUCLEOTIDE SEQUENCE [LARGE SCALE GENOMIC DNA]</scope>
    <source>
        <strain evidence="2 3">2516</strain>
    </source>
</reference>
<keyword evidence="3" id="KW-1185">Reference proteome</keyword>
<evidence type="ECO:0000256" key="1">
    <source>
        <dbReference type="SAM" id="MobiDB-lite"/>
    </source>
</evidence>
<comment type="caution">
    <text evidence="2">The sequence shown here is derived from an EMBL/GenBank/DDBJ whole genome shotgun (WGS) entry which is preliminary data.</text>
</comment>
<feature type="compositionally biased region" description="Polar residues" evidence="1">
    <location>
        <begin position="80"/>
        <end position="96"/>
    </location>
</feature>
<evidence type="ECO:0000313" key="3">
    <source>
        <dbReference type="Proteomes" id="UP000091967"/>
    </source>
</evidence>
<protein>
    <submittedName>
        <fullName evidence="2">Uncharacterized protein</fullName>
    </submittedName>
</protein>
<dbReference type="EMBL" id="LYXU01000077">
    <property type="protein sequence ID" value="OBS16596.1"/>
    <property type="molecule type" value="Genomic_DNA"/>
</dbReference>
<organism evidence="2 3">
    <name type="scientific">Fusarium poae</name>
    <dbReference type="NCBI Taxonomy" id="36050"/>
    <lineage>
        <taxon>Eukaryota</taxon>
        <taxon>Fungi</taxon>
        <taxon>Dikarya</taxon>
        <taxon>Ascomycota</taxon>
        <taxon>Pezizomycotina</taxon>
        <taxon>Sordariomycetes</taxon>
        <taxon>Hypocreomycetidae</taxon>
        <taxon>Hypocreales</taxon>
        <taxon>Nectriaceae</taxon>
        <taxon>Fusarium</taxon>
    </lineage>
</organism>
<sequence>DANQQAMANRLVASFNKEEFQRKMVKWMVSANLPFRTAQHPFLREVLEYLSPSVGIQRAHISDKSVRAIAFREYEKKQGAGSQDASGEPWSSSSCF</sequence>
<gene>
    <name evidence="2" type="ORF">FPOA_27258</name>
</gene>
<evidence type="ECO:0000313" key="2">
    <source>
        <dbReference type="EMBL" id="OBS16596.1"/>
    </source>
</evidence>
<feature type="region of interest" description="Disordered" evidence="1">
    <location>
        <begin position="77"/>
        <end position="96"/>
    </location>
</feature>
<feature type="non-terminal residue" evidence="2">
    <location>
        <position position="1"/>
    </location>
</feature>
<dbReference type="AlphaFoldDB" id="A0A1B8A7Z9"/>
<name>A0A1B8A7Z9_FUSPO</name>
<proteinExistence type="predicted"/>
<accession>A0A1B8A7Z9</accession>
<dbReference type="Proteomes" id="UP000091967">
    <property type="component" value="Unassembled WGS sequence"/>
</dbReference>